<sequence>MRNQSRLDTRGAVSITAIIVLSSFVLSFATLRDLAVMAGISNELSWLWPVVVDGTILQATISVIALTRTDSRSGGRVYFWFVLFVSAVVSVSANALHAVEVGGLRIHPAIAAVIATVAPVALLASTHGIVELLRNRQPQAVDDGPSGVTPSEKSVDLSWHEIARTLVDSELTTRLGFDDVVEIVRCSFELDMSNRTIAKRIGSNHATVGRVLEAARLVAERQE</sequence>
<feature type="transmembrane region" description="Helical" evidence="1">
    <location>
        <begin position="109"/>
        <end position="130"/>
    </location>
</feature>
<dbReference type="AlphaFoldDB" id="A0A848KE19"/>
<evidence type="ECO:0000313" key="3">
    <source>
        <dbReference type="Proteomes" id="UP000535543"/>
    </source>
</evidence>
<organism evidence="2 3">
    <name type="scientific">Antrihabitans stalactiti</name>
    <dbReference type="NCBI Taxonomy" id="2584121"/>
    <lineage>
        <taxon>Bacteria</taxon>
        <taxon>Bacillati</taxon>
        <taxon>Actinomycetota</taxon>
        <taxon>Actinomycetes</taxon>
        <taxon>Mycobacteriales</taxon>
        <taxon>Nocardiaceae</taxon>
        <taxon>Antrihabitans</taxon>
    </lineage>
</organism>
<feature type="transmembrane region" description="Helical" evidence="1">
    <location>
        <begin position="78"/>
        <end position="97"/>
    </location>
</feature>
<evidence type="ECO:0000313" key="2">
    <source>
        <dbReference type="EMBL" id="NMN95858.1"/>
    </source>
</evidence>
<protein>
    <submittedName>
        <fullName evidence="2">DUF2637 domain-containing protein</fullName>
    </submittedName>
</protein>
<comment type="caution">
    <text evidence="2">The sequence shown here is derived from an EMBL/GenBank/DDBJ whole genome shotgun (WGS) entry which is preliminary data.</text>
</comment>
<dbReference type="Pfam" id="PF10935">
    <property type="entry name" value="DUF2637"/>
    <property type="match status" value="1"/>
</dbReference>
<gene>
    <name evidence="2" type="ORF">FGL95_12510</name>
</gene>
<proteinExistence type="predicted"/>
<feature type="transmembrane region" description="Helical" evidence="1">
    <location>
        <begin position="12"/>
        <end position="31"/>
    </location>
</feature>
<keyword evidence="3" id="KW-1185">Reference proteome</keyword>
<keyword evidence="1" id="KW-0472">Membrane</keyword>
<dbReference type="InterPro" id="IPR021235">
    <property type="entry name" value="DUF2637"/>
</dbReference>
<feature type="transmembrane region" description="Helical" evidence="1">
    <location>
        <begin position="46"/>
        <end position="66"/>
    </location>
</feature>
<name>A0A848KE19_9NOCA</name>
<dbReference type="Proteomes" id="UP000535543">
    <property type="component" value="Unassembled WGS sequence"/>
</dbReference>
<keyword evidence="1" id="KW-0812">Transmembrane</keyword>
<reference evidence="2 3" key="1">
    <citation type="submission" date="2019-05" db="EMBL/GenBank/DDBJ databases">
        <authorList>
            <person name="Lee S.D."/>
        </authorList>
    </citation>
    <scope>NUCLEOTIDE SEQUENCE [LARGE SCALE GENOMIC DNA]</scope>
    <source>
        <strain evidence="2 3">YC2-7</strain>
    </source>
</reference>
<keyword evidence="1" id="KW-1133">Transmembrane helix</keyword>
<dbReference type="EMBL" id="VCQU01000004">
    <property type="protein sequence ID" value="NMN95858.1"/>
    <property type="molecule type" value="Genomic_DNA"/>
</dbReference>
<reference evidence="2 3" key="2">
    <citation type="submission" date="2020-06" db="EMBL/GenBank/DDBJ databases">
        <title>Antribacter stalactiti gen. nov., sp. nov., a new member of the family Nacardiaceae isolated from a cave.</title>
        <authorList>
            <person name="Kim I.S."/>
        </authorList>
    </citation>
    <scope>NUCLEOTIDE SEQUENCE [LARGE SCALE GENOMIC DNA]</scope>
    <source>
        <strain evidence="2 3">YC2-7</strain>
    </source>
</reference>
<evidence type="ECO:0000256" key="1">
    <source>
        <dbReference type="SAM" id="Phobius"/>
    </source>
</evidence>
<accession>A0A848KE19</accession>